<evidence type="ECO:0000256" key="2">
    <source>
        <dbReference type="ARBA" id="ARBA00022475"/>
    </source>
</evidence>
<evidence type="ECO:0000256" key="9">
    <source>
        <dbReference type="ARBA" id="ARBA00023180"/>
    </source>
</evidence>
<evidence type="ECO:0000313" key="14">
    <source>
        <dbReference type="Proteomes" id="UP000694701"/>
    </source>
</evidence>
<dbReference type="Ensembl" id="ENSCCRT00020121926.1">
    <property type="protein sequence ID" value="ENSCCRP00020111678.1"/>
    <property type="gene ID" value="ENSCCRG00020050720.1"/>
</dbReference>
<dbReference type="GO" id="GO:0007166">
    <property type="term" value="P:cell surface receptor signaling pathway"/>
    <property type="evidence" value="ECO:0007669"/>
    <property type="project" value="TreeGrafter"/>
</dbReference>
<dbReference type="GO" id="GO:0071222">
    <property type="term" value="P:cellular response to lipopolysaccharide"/>
    <property type="evidence" value="ECO:0007669"/>
    <property type="project" value="TreeGrafter"/>
</dbReference>
<dbReference type="SUPFAM" id="SSF48726">
    <property type="entry name" value="Immunoglobulin"/>
    <property type="match status" value="1"/>
</dbReference>
<keyword evidence="7" id="KW-1015">Disulfide bond</keyword>
<evidence type="ECO:0000313" key="13">
    <source>
        <dbReference type="Ensembl" id="ENSCCRP00020111678.1"/>
    </source>
</evidence>
<reference evidence="13" key="1">
    <citation type="submission" date="2025-08" db="UniProtKB">
        <authorList>
            <consortium name="Ensembl"/>
        </authorList>
    </citation>
    <scope>IDENTIFICATION</scope>
</reference>
<evidence type="ECO:0000256" key="11">
    <source>
        <dbReference type="SAM" id="Phobius"/>
    </source>
</evidence>
<dbReference type="PANTHER" id="PTHR25466">
    <property type="entry name" value="T-LYMPHOCYTE ACTIVATION ANTIGEN"/>
    <property type="match status" value="1"/>
</dbReference>
<dbReference type="GO" id="GO:0042102">
    <property type="term" value="P:positive regulation of T cell proliferation"/>
    <property type="evidence" value="ECO:0007669"/>
    <property type="project" value="TreeGrafter"/>
</dbReference>
<dbReference type="PROSITE" id="PS50835">
    <property type="entry name" value="IG_LIKE"/>
    <property type="match status" value="1"/>
</dbReference>
<protein>
    <submittedName>
        <fullName evidence="13">Galectin 17</fullName>
    </submittedName>
</protein>
<dbReference type="Gene3D" id="2.60.40.10">
    <property type="entry name" value="Immunoglobulins"/>
    <property type="match status" value="1"/>
</dbReference>
<keyword evidence="6 11" id="KW-0472">Membrane</keyword>
<dbReference type="InterPro" id="IPR013783">
    <property type="entry name" value="Ig-like_fold"/>
</dbReference>
<keyword evidence="3 11" id="KW-0812">Transmembrane</keyword>
<feature type="transmembrane region" description="Helical" evidence="11">
    <location>
        <begin position="6"/>
        <end position="29"/>
    </location>
</feature>
<name>A0A8C2Q7N7_CYPCA</name>
<keyword evidence="10" id="KW-0393">Immunoglobulin domain</keyword>
<evidence type="ECO:0000256" key="10">
    <source>
        <dbReference type="ARBA" id="ARBA00023319"/>
    </source>
</evidence>
<keyword evidence="8" id="KW-0675">Receptor</keyword>
<dbReference type="GO" id="GO:0009897">
    <property type="term" value="C:external side of plasma membrane"/>
    <property type="evidence" value="ECO:0007669"/>
    <property type="project" value="TreeGrafter"/>
</dbReference>
<dbReference type="Proteomes" id="UP000694701">
    <property type="component" value="Unplaced"/>
</dbReference>
<accession>A0A8C2Q7N7</accession>
<evidence type="ECO:0000256" key="8">
    <source>
        <dbReference type="ARBA" id="ARBA00023170"/>
    </source>
</evidence>
<evidence type="ECO:0000259" key="12">
    <source>
        <dbReference type="PROSITE" id="PS50835"/>
    </source>
</evidence>
<evidence type="ECO:0000256" key="7">
    <source>
        <dbReference type="ARBA" id="ARBA00023157"/>
    </source>
</evidence>
<evidence type="ECO:0000256" key="6">
    <source>
        <dbReference type="ARBA" id="ARBA00023136"/>
    </source>
</evidence>
<organism evidence="13 14">
    <name type="scientific">Cyprinus carpio</name>
    <name type="common">Common carp</name>
    <dbReference type="NCBI Taxonomy" id="7962"/>
    <lineage>
        <taxon>Eukaryota</taxon>
        <taxon>Metazoa</taxon>
        <taxon>Chordata</taxon>
        <taxon>Craniata</taxon>
        <taxon>Vertebrata</taxon>
        <taxon>Euteleostomi</taxon>
        <taxon>Actinopterygii</taxon>
        <taxon>Neopterygii</taxon>
        <taxon>Teleostei</taxon>
        <taxon>Ostariophysi</taxon>
        <taxon>Cypriniformes</taxon>
        <taxon>Cyprinidae</taxon>
        <taxon>Cyprininae</taxon>
        <taxon>Cyprinus</taxon>
    </lineage>
</organism>
<keyword evidence="9" id="KW-0325">Glycoprotein</keyword>
<keyword evidence="4" id="KW-0732">Signal</keyword>
<dbReference type="GO" id="GO:0031295">
    <property type="term" value="P:T cell costimulation"/>
    <property type="evidence" value="ECO:0007669"/>
    <property type="project" value="TreeGrafter"/>
</dbReference>
<feature type="transmembrane region" description="Helical" evidence="11">
    <location>
        <begin position="305"/>
        <end position="329"/>
    </location>
</feature>
<sequence>MMDRSNWISAFLMLWLIICVGSSPFSVVVNMSSKVGLPAVLPCSVASHLEFDQTPHIQWHTLSYSVFERMGPEQFQGEAYRDRADVPEELLVRGNCSLFLQDVRFSDAGIYDSYLVYGESNIKNRIFIQSVHLAVIDHKAIKSVEIGADLILDLYTYQAEQVIFQNSNETDWTVLWEKDGVINKKGHLKKRDNKLILSRVTASSAGTYKILDSEGLALSTVKVKVTEPVLTKETETLQKQSALGKYSSRRVSDVLSAVFTLLLISWTTLLSITVWTPPRTMVLVFSTAPRVLSVTSLRVEETDSLAPFMVLLAASLAPVTASLALATILKKRTPLKQCLESGDH</sequence>
<dbReference type="InterPro" id="IPR007110">
    <property type="entry name" value="Ig-like_dom"/>
</dbReference>
<dbReference type="InterPro" id="IPR051713">
    <property type="entry name" value="T-cell_Activation_Regulation"/>
</dbReference>
<comment type="subcellular location">
    <subcellularLocation>
        <location evidence="1">Cell membrane</location>
        <topology evidence="1">Single-pass type I membrane protein</topology>
    </subcellularLocation>
</comment>
<evidence type="ECO:0000256" key="4">
    <source>
        <dbReference type="ARBA" id="ARBA00022729"/>
    </source>
</evidence>
<dbReference type="AlphaFoldDB" id="A0A8C2Q7N7"/>
<evidence type="ECO:0000256" key="3">
    <source>
        <dbReference type="ARBA" id="ARBA00022692"/>
    </source>
</evidence>
<dbReference type="GO" id="GO:0042130">
    <property type="term" value="P:negative regulation of T cell proliferation"/>
    <property type="evidence" value="ECO:0007669"/>
    <property type="project" value="TreeGrafter"/>
</dbReference>
<evidence type="ECO:0000256" key="5">
    <source>
        <dbReference type="ARBA" id="ARBA00022989"/>
    </source>
</evidence>
<keyword evidence="5 11" id="KW-1133">Transmembrane helix</keyword>
<evidence type="ECO:0000256" key="1">
    <source>
        <dbReference type="ARBA" id="ARBA00004251"/>
    </source>
</evidence>
<proteinExistence type="predicted"/>
<keyword evidence="2" id="KW-1003">Cell membrane</keyword>
<dbReference type="InterPro" id="IPR036179">
    <property type="entry name" value="Ig-like_dom_sf"/>
</dbReference>
<dbReference type="PANTHER" id="PTHR25466:SF11">
    <property type="entry name" value="GALECTIN 17-RELATED"/>
    <property type="match status" value="1"/>
</dbReference>
<feature type="transmembrane region" description="Helical" evidence="11">
    <location>
        <begin position="254"/>
        <end position="275"/>
    </location>
</feature>
<dbReference type="GO" id="GO:0006955">
    <property type="term" value="P:immune response"/>
    <property type="evidence" value="ECO:0007669"/>
    <property type="project" value="TreeGrafter"/>
</dbReference>
<feature type="domain" description="Ig-like" evidence="12">
    <location>
        <begin position="24"/>
        <end position="111"/>
    </location>
</feature>